<protein>
    <submittedName>
        <fullName evidence="4">Uncharacterized protein</fullName>
    </submittedName>
</protein>
<dbReference type="AlphaFoldDB" id="A0A6H5GG60"/>
<sequence>MDSYNSYQNGMEKKDFNQLAGNISSSIQKITQNGEQLIELVSPTSQREMQMQLQQEEMDLRLIEEQEESIRQLEKGQKSTCRKGRKTCAKPVDTRHRKFKYNITPISLDSIHWSTEPSLVSFGFSQSADRHQSTSSFLKLPMMLMSSTPFRAFSTGCAFFLRMLVLSSNFILSRARSVSRLLANSCFHDSAKYDGSKTKNFAKQ</sequence>
<dbReference type="OrthoDB" id="364348at2759"/>
<evidence type="ECO:0000313" key="4">
    <source>
        <dbReference type="EMBL" id="CAB0001982.1"/>
    </source>
</evidence>
<keyword evidence="1" id="KW-0175">Coiled coil</keyword>
<organism evidence="4 5">
    <name type="scientific">Nesidiocoris tenuis</name>
    <dbReference type="NCBI Taxonomy" id="355587"/>
    <lineage>
        <taxon>Eukaryota</taxon>
        <taxon>Metazoa</taxon>
        <taxon>Ecdysozoa</taxon>
        <taxon>Arthropoda</taxon>
        <taxon>Hexapoda</taxon>
        <taxon>Insecta</taxon>
        <taxon>Pterygota</taxon>
        <taxon>Neoptera</taxon>
        <taxon>Paraneoptera</taxon>
        <taxon>Hemiptera</taxon>
        <taxon>Heteroptera</taxon>
        <taxon>Panheteroptera</taxon>
        <taxon>Cimicomorpha</taxon>
        <taxon>Miridae</taxon>
        <taxon>Dicyphina</taxon>
        <taxon>Nesidiocoris</taxon>
    </lineage>
</organism>
<feature type="coiled-coil region" evidence="1">
    <location>
        <begin position="46"/>
        <end position="73"/>
    </location>
</feature>
<dbReference type="Proteomes" id="UP000479000">
    <property type="component" value="Unassembled WGS sequence"/>
</dbReference>
<evidence type="ECO:0000256" key="1">
    <source>
        <dbReference type="SAM" id="Coils"/>
    </source>
</evidence>
<dbReference type="EMBL" id="CADCXU010011851">
    <property type="protein sequence ID" value="CAB0001982.1"/>
    <property type="molecule type" value="Genomic_DNA"/>
</dbReference>
<name>A0A6H5GG60_9HEMI</name>
<keyword evidence="2" id="KW-0472">Membrane</keyword>
<evidence type="ECO:0000256" key="2">
    <source>
        <dbReference type="SAM" id="Phobius"/>
    </source>
</evidence>
<reference evidence="4 5" key="1">
    <citation type="submission" date="2020-02" db="EMBL/GenBank/DDBJ databases">
        <authorList>
            <person name="Ferguson B K."/>
        </authorList>
    </citation>
    <scope>NUCLEOTIDE SEQUENCE [LARGE SCALE GENOMIC DNA]</scope>
</reference>
<feature type="transmembrane region" description="Helical" evidence="2">
    <location>
        <begin position="152"/>
        <end position="172"/>
    </location>
</feature>
<proteinExistence type="predicted"/>
<evidence type="ECO:0000313" key="3">
    <source>
        <dbReference type="EMBL" id="CAB0001977.1"/>
    </source>
</evidence>
<keyword evidence="2" id="KW-0812">Transmembrane</keyword>
<keyword evidence="2" id="KW-1133">Transmembrane helix</keyword>
<evidence type="ECO:0000313" key="5">
    <source>
        <dbReference type="Proteomes" id="UP000479000"/>
    </source>
</evidence>
<keyword evidence="5" id="KW-1185">Reference proteome</keyword>
<accession>A0A6H5GG60</accession>
<gene>
    <name evidence="3" type="ORF">NTEN_LOCUS7764</name>
    <name evidence="4" type="ORF">NTEN_LOCUS7769</name>
</gene>
<dbReference type="EMBL" id="CADCXU010011850">
    <property type="protein sequence ID" value="CAB0001977.1"/>
    <property type="molecule type" value="Genomic_DNA"/>
</dbReference>